<dbReference type="EMBL" id="UGSJ01000001">
    <property type="protein sequence ID" value="SUA91091.1"/>
    <property type="molecule type" value="Genomic_DNA"/>
</dbReference>
<feature type="transmembrane region" description="Helical" evidence="5">
    <location>
        <begin position="12"/>
        <end position="30"/>
    </location>
</feature>
<gene>
    <name evidence="8" type="ORF">NCTC13159_02580</name>
    <name evidence="7" type="ORF">RO07_08400</name>
</gene>
<evidence type="ECO:0000313" key="8">
    <source>
        <dbReference type="EMBL" id="SUA91091.1"/>
    </source>
</evidence>
<dbReference type="Pfam" id="PF13515">
    <property type="entry name" value="FUSC_2"/>
    <property type="match status" value="1"/>
</dbReference>
<feature type="domain" description="Integral membrane bound transporter" evidence="6">
    <location>
        <begin position="28"/>
        <end position="152"/>
    </location>
</feature>
<name>A0AAJ4ZD74_PANPU</name>
<organism evidence="8 10">
    <name type="scientific">Pandoraea pulmonicola</name>
    <dbReference type="NCBI Taxonomy" id="93221"/>
    <lineage>
        <taxon>Bacteria</taxon>
        <taxon>Pseudomonadati</taxon>
        <taxon>Pseudomonadota</taxon>
        <taxon>Betaproteobacteria</taxon>
        <taxon>Burkholderiales</taxon>
        <taxon>Burkholderiaceae</taxon>
        <taxon>Pandoraea</taxon>
    </lineage>
</organism>
<dbReference type="Proteomes" id="UP000035086">
    <property type="component" value="Chromosome"/>
</dbReference>
<proteinExistence type="predicted"/>
<reference evidence="7" key="2">
    <citation type="submission" date="2016-11" db="EMBL/GenBank/DDBJ databases">
        <title>Complete Genome Sequencing of Pandoraea pulmonicola DSM 16583.</title>
        <authorList>
            <person name="Chan K.-G."/>
        </authorList>
    </citation>
    <scope>NUCLEOTIDE SEQUENCE</scope>
    <source>
        <strain evidence="7">DSM 16583</strain>
    </source>
</reference>
<feature type="transmembrane region" description="Helical" evidence="5">
    <location>
        <begin position="136"/>
        <end position="157"/>
    </location>
</feature>
<dbReference type="RefSeq" id="WP_039406880.1">
    <property type="nucleotide sequence ID" value="NZ_CP010310.2"/>
</dbReference>
<reference evidence="9" key="1">
    <citation type="submission" date="2014-12" db="EMBL/GenBank/DDBJ databases">
        <title>Complete Genome Sequencing of Pandoraea pulmonicola DSM 16583.</title>
        <authorList>
            <person name="Chan K.-G."/>
        </authorList>
    </citation>
    <scope>NUCLEOTIDE SEQUENCE [LARGE SCALE GENOMIC DNA]</scope>
    <source>
        <strain evidence="9">DSM 16583</strain>
    </source>
</reference>
<evidence type="ECO:0000259" key="6">
    <source>
        <dbReference type="Pfam" id="PF13515"/>
    </source>
</evidence>
<keyword evidence="2 5" id="KW-0812">Transmembrane</keyword>
<dbReference type="AlphaFoldDB" id="A0AAJ4ZD74"/>
<feature type="transmembrane region" description="Helical" evidence="5">
    <location>
        <begin position="111"/>
        <end position="130"/>
    </location>
</feature>
<evidence type="ECO:0000256" key="2">
    <source>
        <dbReference type="ARBA" id="ARBA00022692"/>
    </source>
</evidence>
<dbReference type="InterPro" id="IPR049453">
    <property type="entry name" value="Memb_transporter_dom"/>
</dbReference>
<accession>A0AAJ4ZD74</accession>
<sequence>MSVAFLHPKKNALVYLVKILSGSLIVWFGLRAAGFPEPYWAMISLIVVTEPDPTQARSNFKARSINTIAGAVVACVVLLVIGPGLLAMLLGITIATLAAMLVQNYPANWRLGPATVVILMSAALSGQGLHEELSLAMLRVIEVLVGSTVALIQSLIYGRYVKPWFMPSD</sequence>
<evidence type="ECO:0000256" key="5">
    <source>
        <dbReference type="SAM" id="Phobius"/>
    </source>
</evidence>
<evidence type="ECO:0000256" key="4">
    <source>
        <dbReference type="ARBA" id="ARBA00023136"/>
    </source>
</evidence>
<keyword evidence="3 5" id="KW-1133">Transmembrane helix</keyword>
<dbReference type="GO" id="GO:0016020">
    <property type="term" value="C:membrane"/>
    <property type="evidence" value="ECO:0007669"/>
    <property type="project" value="UniProtKB-SubCell"/>
</dbReference>
<keyword evidence="4 5" id="KW-0472">Membrane</keyword>
<dbReference type="KEGG" id="ppul:RO07_08400"/>
<evidence type="ECO:0000256" key="3">
    <source>
        <dbReference type="ARBA" id="ARBA00022989"/>
    </source>
</evidence>
<dbReference type="Proteomes" id="UP000254589">
    <property type="component" value="Unassembled WGS sequence"/>
</dbReference>
<dbReference type="EMBL" id="CP010310">
    <property type="protein sequence ID" value="AJC20491.1"/>
    <property type="molecule type" value="Genomic_DNA"/>
</dbReference>
<evidence type="ECO:0000313" key="7">
    <source>
        <dbReference type="EMBL" id="AJC20491.1"/>
    </source>
</evidence>
<evidence type="ECO:0000313" key="10">
    <source>
        <dbReference type="Proteomes" id="UP000254589"/>
    </source>
</evidence>
<protein>
    <submittedName>
        <fullName evidence="7">Fusaric acid resistance protein FusB / fusaric acid resistance protein FusC</fullName>
    </submittedName>
    <submittedName>
        <fullName evidence="8">Predicted membrane protein</fullName>
    </submittedName>
</protein>
<evidence type="ECO:0000256" key="1">
    <source>
        <dbReference type="ARBA" id="ARBA00004141"/>
    </source>
</evidence>
<feature type="transmembrane region" description="Helical" evidence="5">
    <location>
        <begin position="68"/>
        <end position="99"/>
    </location>
</feature>
<comment type="subcellular location">
    <subcellularLocation>
        <location evidence="1">Membrane</location>
        <topology evidence="1">Multi-pass membrane protein</topology>
    </subcellularLocation>
</comment>
<evidence type="ECO:0000313" key="9">
    <source>
        <dbReference type="Proteomes" id="UP000035086"/>
    </source>
</evidence>
<keyword evidence="9" id="KW-1185">Reference proteome</keyword>
<reference evidence="8 10" key="3">
    <citation type="submission" date="2018-06" db="EMBL/GenBank/DDBJ databases">
        <authorList>
            <consortium name="Pathogen Informatics"/>
            <person name="Doyle S."/>
        </authorList>
    </citation>
    <scope>NUCLEOTIDE SEQUENCE [LARGE SCALE GENOMIC DNA]</scope>
    <source>
        <strain evidence="8 10">NCTC13159</strain>
    </source>
</reference>